<name>A0A4U3LCF7_9BACT</name>
<dbReference type="Proteomes" id="UP000305848">
    <property type="component" value="Unassembled WGS sequence"/>
</dbReference>
<dbReference type="Pfam" id="PF04264">
    <property type="entry name" value="YceI"/>
    <property type="match status" value="1"/>
</dbReference>
<evidence type="ECO:0000313" key="4">
    <source>
        <dbReference type="Proteomes" id="UP000305848"/>
    </source>
</evidence>
<dbReference type="OrthoDB" id="9811006at2"/>
<keyword evidence="1" id="KW-0732">Signal</keyword>
<dbReference type="SUPFAM" id="SSF101874">
    <property type="entry name" value="YceI-like"/>
    <property type="match status" value="1"/>
</dbReference>
<keyword evidence="4" id="KW-1185">Reference proteome</keyword>
<dbReference type="SMART" id="SM00867">
    <property type="entry name" value="YceI"/>
    <property type="match status" value="1"/>
</dbReference>
<dbReference type="InterPro" id="IPR036761">
    <property type="entry name" value="TTHA0802/YceI-like_sf"/>
</dbReference>
<feature type="signal peptide" evidence="1">
    <location>
        <begin position="1"/>
        <end position="23"/>
    </location>
</feature>
<feature type="chain" id="PRO_5020902894" evidence="1">
    <location>
        <begin position="24"/>
        <end position="182"/>
    </location>
</feature>
<protein>
    <submittedName>
        <fullName evidence="3">YceI family protein</fullName>
    </submittedName>
</protein>
<dbReference type="RefSeq" id="WP_137259797.1">
    <property type="nucleotide sequence ID" value="NZ_SZQL01000001.1"/>
</dbReference>
<evidence type="ECO:0000259" key="2">
    <source>
        <dbReference type="SMART" id="SM00867"/>
    </source>
</evidence>
<dbReference type="EMBL" id="SZQL01000001">
    <property type="protein sequence ID" value="TKK71557.1"/>
    <property type="molecule type" value="Genomic_DNA"/>
</dbReference>
<reference evidence="3 4" key="1">
    <citation type="submission" date="2019-05" db="EMBL/GenBank/DDBJ databases">
        <title>Panacibacter sp. strain 17mud1-8 Genome sequencing and assembly.</title>
        <authorList>
            <person name="Chhetri G."/>
        </authorList>
    </citation>
    <scope>NUCLEOTIDE SEQUENCE [LARGE SCALE GENOMIC DNA]</scope>
    <source>
        <strain evidence="3 4">17mud1-8</strain>
    </source>
</reference>
<dbReference type="PANTHER" id="PTHR34406">
    <property type="entry name" value="PROTEIN YCEI"/>
    <property type="match status" value="1"/>
</dbReference>
<evidence type="ECO:0000313" key="3">
    <source>
        <dbReference type="EMBL" id="TKK71557.1"/>
    </source>
</evidence>
<dbReference type="AlphaFoldDB" id="A0A4U3LCF7"/>
<proteinExistence type="predicted"/>
<feature type="domain" description="Lipid/polyisoprenoid-binding YceI-like" evidence="2">
    <location>
        <begin position="26"/>
        <end position="181"/>
    </location>
</feature>
<evidence type="ECO:0000256" key="1">
    <source>
        <dbReference type="SAM" id="SignalP"/>
    </source>
</evidence>
<dbReference type="Gene3D" id="2.40.128.110">
    <property type="entry name" value="Lipid/polyisoprenoid-binding, YceI-like"/>
    <property type="match status" value="1"/>
</dbReference>
<organism evidence="3 4">
    <name type="scientific">Ilyomonas limi</name>
    <dbReference type="NCBI Taxonomy" id="2575867"/>
    <lineage>
        <taxon>Bacteria</taxon>
        <taxon>Pseudomonadati</taxon>
        <taxon>Bacteroidota</taxon>
        <taxon>Chitinophagia</taxon>
        <taxon>Chitinophagales</taxon>
        <taxon>Chitinophagaceae</taxon>
        <taxon>Ilyomonas</taxon>
    </lineage>
</organism>
<gene>
    <name evidence="3" type="ORF">FC093_00585</name>
</gene>
<comment type="caution">
    <text evidence="3">The sequence shown here is derived from an EMBL/GenBank/DDBJ whole genome shotgun (WGS) entry which is preliminary data.</text>
</comment>
<dbReference type="PANTHER" id="PTHR34406:SF1">
    <property type="entry name" value="PROTEIN YCEI"/>
    <property type="match status" value="1"/>
</dbReference>
<accession>A0A4U3LCF7</accession>
<dbReference type="InterPro" id="IPR007372">
    <property type="entry name" value="Lipid/polyisoprenoid-bd_YceI"/>
</dbReference>
<sequence>MMKNKCILSAIVLCCFVAFSSFALLALRPVDSDNAVTFVIKNFGINTKGELKGLKGNIQWNEENMAASTINVSVEASTINTGIDARDKDLKKEEYFNTDKYPVISFVSTTITPGSNTHKVTGNLTMKGVTKTITFPFTATKTANGYLFSGSFTINRLDYGIGKNSMVLNDDVDVTLKVQAVQ</sequence>